<dbReference type="GO" id="GO:0032259">
    <property type="term" value="P:methylation"/>
    <property type="evidence" value="ECO:0007669"/>
    <property type="project" value="UniProtKB-KW"/>
</dbReference>
<name>A0ABW0URP5_9ACTN</name>
<gene>
    <name evidence="4" type="ORF">ACFPZJ_15125</name>
</gene>
<dbReference type="PANTHER" id="PTHR45128">
    <property type="entry name" value="METHYLTRANSFERASE TYPE 11"/>
    <property type="match status" value="1"/>
</dbReference>
<sequence>MQISQPLQPAETPGTPPPSPPRPQTPLDPARTEAFAGEVVDVLNKAALALLTSVGHQCGLFDTLAGLPPSTSADIAEAAGLDERYVREWLGGMVVGGFLEYAPQGRTYRLPPEHAASLTTAAGPDNLAGMMPYIAMMGEVEQQVLRCFRDGGGVPYSAYPRFQALQAEETARVYDEALVDTIVPLVPGLPERLRAGIDVLDVGTGQGHAPVVLAKAFPASRFHGLDQSESGIAAARAEATRTGLDNVRFTLGDSTDVTGLYDLITAFDVIHDLARPAETLAAIARSLRPDGTFLMGDIAASSRLEQNVTHPFGPALYGFSVFYCMTTSLSTGGAGLGTVWGSETAVQMLEDAGFESITIKSVEGDPINAYYVAGKH</sequence>
<dbReference type="Pfam" id="PF13847">
    <property type="entry name" value="Methyltransf_31"/>
    <property type="match status" value="1"/>
</dbReference>
<dbReference type="RefSeq" id="WP_381021449.1">
    <property type="nucleotide sequence ID" value="NZ_JBHSNY010000005.1"/>
</dbReference>
<dbReference type="CDD" id="cd02440">
    <property type="entry name" value="AdoMet_MTases"/>
    <property type="match status" value="1"/>
</dbReference>
<protein>
    <submittedName>
        <fullName evidence="4">Class I SAM-dependent methyltransferase</fullName>
    </submittedName>
</protein>
<feature type="domain" description="Methyltransferase" evidence="2">
    <location>
        <begin position="195"/>
        <end position="309"/>
    </location>
</feature>
<dbReference type="InterPro" id="IPR048711">
    <property type="entry name" value="WHD_Rv2258c"/>
</dbReference>
<accession>A0ABW0URP5</accession>
<proteinExistence type="predicted"/>
<feature type="domain" description="S-adenosylmethionine-dependent methyltransferase Rv2258c-like winged HTH" evidence="3">
    <location>
        <begin position="46"/>
        <end position="119"/>
    </location>
</feature>
<dbReference type="PANTHER" id="PTHR45128:SF1">
    <property type="entry name" value="S-ADENOSYLMETHIONINE-DEPENDENT METHYLTRANSFERASE RV2258C"/>
    <property type="match status" value="1"/>
</dbReference>
<keyword evidence="4" id="KW-0808">Transferase</keyword>
<dbReference type="InterPro" id="IPR053173">
    <property type="entry name" value="SAM-binding_MTase"/>
</dbReference>
<dbReference type="Pfam" id="PF21320">
    <property type="entry name" value="WHD_Rv2258c"/>
    <property type="match status" value="1"/>
</dbReference>
<keyword evidence="4" id="KW-0489">Methyltransferase</keyword>
<dbReference type="EMBL" id="JBHSNY010000005">
    <property type="protein sequence ID" value="MFC5635094.1"/>
    <property type="molecule type" value="Genomic_DNA"/>
</dbReference>
<evidence type="ECO:0000259" key="3">
    <source>
        <dbReference type="Pfam" id="PF21320"/>
    </source>
</evidence>
<feature type="region of interest" description="Disordered" evidence="1">
    <location>
        <begin position="1"/>
        <end position="29"/>
    </location>
</feature>
<dbReference type="InterPro" id="IPR036390">
    <property type="entry name" value="WH_DNA-bd_sf"/>
</dbReference>
<dbReference type="SUPFAM" id="SSF53335">
    <property type="entry name" value="S-adenosyl-L-methionine-dependent methyltransferases"/>
    <property type="match status" value="1"/>
</dbReference>
<evidence type="ECO:0000259" key="2">
    <source>
        <dbReference type="Pfam" id="PF13847"/>
    </source>
</evidence>
<dbReference type="Proteomes" id="UP001596154">
    <property type="component" value="Unassembled WGS sequence"/>
</dbReference>
<evidence type="ECO:0000313" key="4">
    <source>
        <dbReference type="EMBL" id="MFC5635094.1"/>
    </source>
</evidence>
<dbReference type="Gene3D" id="1.10.10.10">
    <property type="entry name" value="Winged helix-like DNA-binding domain superfamily/Winged helix DNA-binding domain"/>
    <property type="match status" value="1"/>
</dbReference>
<comment type="caution">
    <text evidence="4">The sequence shown here is derived from an EMBL/GenBank/DDBJ whole genome shotgun (WGS) entry which is preliminary data.</text>
</comment>
<evidence type="ECO:0000313" key="5">
    <source>
        <dbReference type="Proteomes" id="UP001596154"/>
    </source>
</evidence>
<dbReference type="SUPFAM" id="SSF46785">
    <property type="entry name" value="Winged helix' DNA-binding domain"/>
    <property type="match status" value="1"/>
</dbReference>
<dbReference type="InterPro" id="IPR036388">
    <property type="entry name" value="WH-like_DNA-bd_sf"/>
</dbReference>
<dbReference type="InterPro" id="IPR025714">
    <property type="entry name" value="Methyltranfer_dom"/>
</dbReference>
<dbReference type="Gene3D" id="3.40.50.150">
    <property type="entry name" value="Vaccinia Virus protein VP39"/>
    <property type="match status" value="1"/>
</dbReference>
<dbReference type="GO" id="GO:0008168">
    <property type="term" value="F:methyltransferase activity"/>
    <property type="evidence" value="ECO:0007669"/>
    <property type="project" value="UniProtKB-KW"/>
</dbReference>
<reference evidence="5" key="1">
    <citation type="journal article" date="2019" name="Int. J. Syst. Evol. Microbiol.">
        <title>The Global Catalogue of Microorganisms (GCM) 10K type strain sequencing project: providing services to taxonomists for standard genome sequencing and annotation.</title>
        <authorList>
            <consortium name="The Broad Institute Genomics Platform"/>
            <consortium name="The Broad Institute Genome Sequencing Center for Infectious Disease"/>
            <person name="Wu L."/>
            <person name="Ma J."/>
        </authorList>
    </citation>
    <scope>NUCLEOTIDE SEQUENCE [LARGE SCALE GENOMIC DNA]</scope>
    <source>
        <strain evidence="5">CGMCC 4.7248</strain>
    </source>
</reference>
<dbReference type="InterPro" id="IPR029063">
    <property type="entry name" value="SAM-dependent_MTases_sf"/>
</dbReference>
<organism evidence="4 5">
    <name type="scientific">Streptomyces bullii</name>
    <dbReference type="NCBI Taxonomy" id="349910"/>
    <lineage>
        <taxon>Bacteria</taxon>
        <taxon>Bacillati</taxon>
        <taxon>Actinomycetota</taxon>
        <taxon>Actinomycetes</taxon>
        <taxon>Kitasatosporales</taxon>
        <taxon>Streptomycetaceae</taxon>
        <taxon>Streptomyces</taxon>
    </lineage>
</organism>
<feature type="compositionally biased region" description="Pro residues" evidence="1">
    <location>
        <begin position="14"/>
        <end position="26"/>
    </location>
</feature>
<keyword evidence="5" id="KW-1185">Reference proteome</keyword>
<evidence type="ECO:0000256" key="1">
    <source>
        <dbReference type="SAM" id="MobiDB-lite"/>
    </source>
</evidence>
<feature type="compositionally biased region" description="Low complexity" evidence="1">
    <location>
        <begin position="1"/>
        <end position="13"/>
    </location>
</feature>